<proteinExistence type="predicted"/>
<dbReference type="Proteomes" id="UP000314983">
    <property type="component" value="Chromosome 1"/>
</dbReference>
<dbReference type="SUPFAM" id="SSF47986">
    <property type="entry name" value="DEATH domain"/>
    <property type="match status" value="1"/>
</dbReference>
<dbReference type="Gene3D" id="1.10.533.10">
    <property type="entry name" value="Death Domain, Fas"/>
    <property type="match status" value="1"/>
</dbReference>
<keyword evidence="3" id="KW-1185">Reference proteome</keyword>
<feature type="domain" description="Pyrin" evidence="1">
    <location>
        <begin position="1"/>
        <end position="61"/>
    </location>
</feature>
<organism evidence="2 3">
    <name type="scientific">Electrophorus electricus</name>
    <name type="common">Electric eel</name>
    <name type="synonym">Gymnotus electricus</name>
    <dbReference type="NCBI Taxonomy" id="8005"/>
    <lineage>
        <taxon>Eukaryota</taxon>
        <taxon>Metazoa</taxon>
        <taxon>Chordata</taxon>
        <taxon>Craniata</taxon>
        <taxon>Vertebrata</taxon>
        <taxon>Euteleostomi</taxon>
        <taxon>Actinopterygii</taxon>
        <taxon>Neopterygii</taxon>
        <taxon>Teleostei</taxon>
        <taxon>Ostariophysi</taxon>
        <taxon>Gymnotiformes</taxon>
        <taxon>Gymnotoidei</taxon>
        <taxon>Gymnotidae</taxon>
        <taxon>Electrophorus</taxon>
    </lineage>
</organism>
<evidence type="ECO:0000313" key="3">
    <source>
        <dbReference type="Proteomes" id="UP000314983"/>
    </source>
</evidence>
<accession>A0AAY5F337</accession>
<dbReference type="Pfam" id="PF02758">
    <property type="entry name" value="PYRIN"/>
    <property type="match status" value="1"/>
</dbReference>
<reference evidence="2" key="3">
    <citation type="submission" date="2025-09" db="UniProtKB">
        <authorList>
            <consortium name="Ensembl"/>
        </authorList>
    </citation>
    <scope>IDENTIFICATION</scope>
</reference>
<sequence length="96" mass="10935">MASAELLNILEDLSKEELEKFCFFLSSDNNDQSFKPIPWSKVEDANPIKVLKTLLGNYADETLNVMHSILKNIGNNRLLQKLSKLQERNTSKILAL</sequence>
<gene>
    <name evidence="2" type="primary">DNAL1</name>
</gene>
<dbReference type="Ensembl" id="ENSEEET00000055193.1">
    <property type="protein sequence ID" value="ENSEEEP00000063369.1"/>
    <property type="gene ID" value="ENSEEEG00000025637.1"/>
</dbReference>
<dbReference type="AlphaFoldDB" id="A0AAY5F337"/>
<dbReference type="SMART" id="SM01289">
    <property type="entry name" value="PYRIN"/>
    <property type="match status" value="1"/>
</dbReference>
<evidence type="ECO:0000313" key="2">
    <source>
        <dbReference type="Ensembl" id="ENSEEEP00000063369.1"/>
    </source>
</evidence>
<evidence type="ECO:0000259" key="1">
    <source>
        <dbReference type="PROSITE" id="PS50824"/>
    </source>
</evidence>
<name>A0AAY5F337_ELEEL</name>
<reference evidence="2" key="2">
    <citation type="submission" date="2025-08" db="UniProtKB">
        <authorList>
            <consortium name="Ensembl"/>
        </authorList>
    </citation>
    <scope>IDENTIFICATION</scope>
</reference>
<reference evidence="2 3" key="1">
    <citation type="submission" date="2020-05" db="EMBL/GenBank/DDBJ databases">
        <title>Electrophorus electricus (electric eel) genome, fEleEle1, primary haplotype.</title>
        <authorList>
            <person name="Myers G."/>
            <person name="Meyer A."/>
            <person name="Fedrigo O."/>
            <person name="Formenti G."/>
            <person name="Rhie A."/>
            <person name="Tracey A."/>
            <person name="Sims Y."/>
            <person name="Jarvis E.D."/>
        </authorList>
    </citation>
    <scope>NUCLEOTIDE SEQUENCE [LARGE SCALE GENOMIC DNA]</scope>
</reference>
<protein>
    <recommendedName>
        <fullName evidence="1">Pyrin domain-containing protein</fullName>
    </recommendedName>
</protein>
<dbReference type="InterPro" id="IPR004020">
    <property type="entry name" value="DAPIN"/>
</dbReference>
<dbReference type="InterPro" id="IPR011029">
    <property type="entry name" value="DEATH-like_dom_sf"/>
</dbReference>
<dbReference type="PROSITE" id="PS50824">
    <property type="entry name" value="DAPIN"/>
    <property type="match status" value="1"/>
</dbReference>